<evidence type="ECO:0000313" key="6">
    <source>
        <dbReference type="EMBL" id="GME66900.1"/>
    </source>
</evidence>
<evidence type="ECO:0000256" key="3">
    <source>
        <dbReference type="RuleBase" id="RU367140"/>
    </source>
</evidence>
<comment type="subcellular location">
    <subcellularLocation>
        <location evidence="3">Nucleus</location>
    </subcellularLocation>
</comment>
<keyword evidence="3" id="KW-0747">Spliceosome</keyword>
<feature type="compositionally biased region" description="Basic and acidic residues" evidence="4">
    <location>
        <begin position="234"/>
        <end position="249"/>
    </location>
</feature>
<comment type="function">
    <text evidence="3">Involved in pre-mRNA splicing.</text>
</comment>
<dbReference type="EMBL" id="BSXN01000061">
    <property type="protein sequence ID" value="GME66900.1"/>
    <property type="molecule type" value="Genomic_DNA"/>
</dbReference>
<dbReference type="GO" id="GO:0000398">
    <property type="term" value="P:mRNA splicing, via spliceosome"/>
    <property type="evidence" value="ECO:0007669"/>
    <property type="project" value="InterPro"/>
</dbReference>
<keyword evidence="3" id="KW-0508">mRNA splicing</keyword>
<comment type="similarity">
    <text evidence="1 3">Belongs to the SNW family.</text>
</comment>
<dbReference type="InterPro" id="IPR017862">
    <property type="entry name" value="SKI-int_prot_SKIP"/>
</dbReference>
<feature type="compositionally biased region" description="Acidic residues" evidence="4">
    <location>
        <begin position="209"/>
        <end position="219"/>
    </location>
</feature>
<accession>A0A9W6SUE1</accession>
<organism evidence="6 7">
    <name type="scientific">Candida boidinii</name>
    <name type="common">Yeast</name>
    <dbReference type="NCBI Taxonomy" id="5477"/>
    <lineage>
        <taxon>Eukaryota</taxon>
        <taxon>Fungi</taxon>
        <taxon>Dikarya</taxon>
        <taxon>Ascomycota</taxon>
        <taxon>Saccharomycotina</taxon>
        <taxon>Pichiomycetes</taxon>
        <taxon>Pichiales</taxon>
        <taxon>Pichiaceae</taxon>
        <taxon>Ogataea</taxon>
        <taxon>Ogataea/Candida clade</taxon>
    </lineage>
</organism>
<dbReference type="OrthoDB" id="666364at2759"/>
<dbReference type="Pfam" id="PF02731">
    <property type="entry name" value="SKIP_SNW"/>
    <property type="match status" value="1"/>
</dbReference>
<keyword evidence="7" id="KW-1185">Reference proteome</keyword>
<dbReference type="AlphaFoldDB" id="A0A9W6SUE1"/>
<keyword evidence="3" id="KW-0507">mRNA processing</keyword>
<feature type="compositionally biased region" description="Basic and acidic residues" evidence="4">
    <location>
        <begin position="374"/>
        <end position="388"/>
    </location>
</feature>
<protein>
    <recommendedName>
        <fullName evidence="2 3">Pre-mRNA-processing protein 45</fullName>
    </recommendedName>
</protein>
<evidence type="ECO:0000256" key="4">
    <source>
        <dbReference type="SAM" id="MobiDB-lite"/>
    </source>
</evidence>
<name>A0A9W6SUE1_CANBO</name>
<gene>
    <name evidence="6" type="ORF">Cboi02_000033900</name>
</gene>
<evidence type="ECO:0000256" key="1">
    <source>
        <dbReference type="ARBA" id="ARBA00010197"/>
    </source>
</evidence>
<feature type="region of interest" description="Disordered" evidence="4">
    <location>
        <begin position="374"/>
        <end position="427"/>
    </location>
</feature>
<keyword evidence="3" id="KW-0539">Nucleus</keyword>
<feature type="domain" description="SKI-interacting protein SKIP SNW" evidence="5">
    <location>
        <begin position="42"/>
        <end position="199"/>
    </location>
</feature>
<reference evidence="6" key="1">
    <citation type="submission" date="2023-04" db="EMBL/GenBank/DDBJ databases">
        <title>Candida boidinii NBRC 10035.</title>
        <authorList>
            <person name="Ichikawa N."/>
            <person name="Sato H."/>
            <person name="Tonouchi N."/>
        </authorList>
    </citation>
    <scope>NUCLEOTIDE SEQUENCE</scope>
    <source>
        <strain evidence="6">NBRC 10035</strain>
    </source>
</reference>
<evidence type="ECO:0000313" key="7">
    <source>
        <dbReference type="Proteomes" id="UP001165120"/>
    </source>
</evidence>
<dbReference type="InterPro" id="IPR004015">
    <property type="entry name" value="SKI-int_prot_SKIP_SNW-dom"/>
</dbReference>
<sequence>MEESAIDTAKRTKEAIDKIIDSKLRGEKPTIVGTGEKKKDATYIRYKSSSALSDDENKSRIIKIVDKQVDPMLPPSFKIKKVPQGPSDAPEPVLHEQAKKLSAEDQKKWYIPPVVSNWKNTNGFAISIDKRMASISNDSEEKYVNDNFSNLSEALEVADKQAREEIKLRAKMQKKLLQQKAIEKENRLREIAEAARQKRLGRGRKSRWDDDDEEKDEDEVNKNKSSEVNVGIKNEGDLNPERRKNIENYEKTAAERREILRNERRRKAEKELRMASVGTVTKAKILSNERDITERVALRVSDRTSKEKSETQYDSRLFLQAAGTNTLNGEDQLYDKPLFSTQDAMNDLYSHGNANRGYDEDDFAESQIGKFTSENRYESLKSNTEKKVGKQSHGPVQFAKETTIQEPEDHNESYGLKTNQKKKQKLS</sequence>
<comment type="subunit">
    <text evidence="3">Associated with the spliceosome.</text>
</comment>
<dbReference type="PANTHER" id="PTHR12096">
    <property type="entry name" value="NUCLEAR PROTEIN SKIP-RELATED"/>
    <property type="match status" value="1"/>
</dbReference>
<dbReference type="GO" id="GO:0005681">
    <property type="term" value="C:spliceosomal complex"/>
    <property type="evidence" value="ECO:0007669"/>
    <property type="project" value="UniProtKB-UniRule"/>
</dbReference>
<dbReference type="Proteomes" id="UP001165120">
    <property type="component" value="Unassembled WGS sequence"/>
</dbReference>
<evidence type="ECO:0000259" key="5">
    <source>
        <dbReference type="Pfam" id="PF02731"/>
    </source>
</evidence>
<feature type="region of interest" description="Disordered" evidence="4">
    <location>
        <begin position="194"/>
        <end position="249"/>
    </location>
</feature>
<comment type="caution">
    <text evidence="6">The sequence shown here is derived from an EMBL/GenBank/DDBJ whole genome shotgun (WGS) entry which is preliminary data.</text>
</comment>
<proteinExistence type="inferred from homology"/>
<evidence type="ECO:0000256" key="2">
    <source>
        <dbReference type="ARBA" id="ARBA00022160"/>
    </source>
</evidence>